<feature type="transmembrane region" description="Helical" evidence="5">
    <location>
        <begin position="242"/>
        <end position="263"/>
    </location>
</feature>
<evidence type="ECO:0000256" key="3">
    <source>
        <dbReference type="ARBA" id="ARBA00022989"/>
    </source>
</evidence>
<evidence type="ECO:0000256" key="4">
    <source>
        <dbReference type="ARBA" id="ARBA00023136"/>
    </source>
</evidence>
<feature type="domain" description="Sugar phosphate transporter" evidence="6">
    <location>
        <begin position="1"/>
        <end position="286"/>
    </location>
</feature>
<accession>A0A915DJK1</accession>
<evidence type="ECO:0000259" key="6">
    <source>
        <dbReference type="Pfam" id="PF03151"/>
    </source>
</evidence>
<sequence>MWLGSSTCQSIVNKMALNEYPYPLTISLSSLLNNVIYAIPLLKILHIVPVRVSPSYLMKTVVLSVLAELQQFPLLTWVFPKCLFPMHRQSKLPCPFYGFYIEVMLNEKQSGKVYISLAPILFGVIMASATELQFDTIGLVSSLLSTFIFAFLNVLAKKVFEETGMHPIVLLSLNSQMASVILFPVWLFRDGQSMWAIMTQTSAVNSQKLPDSHFLFYLFVSGICSFIQNLCAFALIHQLTTLSYSVSNATKKIFVICLSLIWLRNPVTPLNLCGMAITIVGVFIYNRVKSSEKKKKQNTDSHPKLPDEEALLRRHGEKLSFEMGKMHSSNSDVRLLMSMN</sequence>
<feature type="transmembrane region" description="Helical" evidence="5">
    <location>
        <begin position="136"/>
        <end position="156"/>
    </location>
</feature>
<feature type="transmembrane region" description="Helical" evidence="5">
    <location>
        <begin position="20"/>
        <end position="42"/>
    </location>
</feature>
<feature type="transmembrane region" description="Helical" evidence="5">
    <location>
        <begin position="113"/>
        <end position="130"/>
    </location>
</feature>
<keyword evidence="3 5" id="KW-1133">Transmembrane helix</keyword>
<evidence type="ECO:0000256" key="5">
    <source>
        <dbReference type="SAM" id="Phobius"/>
    </source>
</evidence>
<dbReference type="InterPro" id="IPR004853">
    <property type="entry name" value="Sugar_P_trans_dom"/>
</dbReference>
<evidence type="ECO:0000256" key="1">
    <source>
        <dbReference type="ARBA" id="ARBA00004141"/>
    </source>
</evidence>
<keyword evidence="2 5" id="KW-0812">Transmembrane</keyword>
<dbReference type="AlphaFoldDB" id="A0A915DJK1"/>
<feature type="transmembrane region" description="Helical" evidence="5">
    <location>
        <begin position="269"/>
        <end position="288"/>
    </location>
</feature>
<protein>
    <submittedName>
        <fullName evidence="8">Sugar phosphate transporter domain-containing protein</fullName>
    </submittedName>
</protein>
<evidence type="ECO:0000313" key="7">
    <source>
        <dbReference type="Proteomes" id="UP000887574"/>
    </source>
</evidence>
<dbReference type="InterPro" id="IPR037185">
    <property type="entry name" value="EmrE-like"/>
</dbReference>
<keyword evidence="4 5" id="KW-0472">Membrane</keyword>
<dbReference type="InterPro" id="IPR050186">
    <property type="entry name" value="TPT_transporter"/>
</dbReference>
<dbReference type="GO" id="GO:0016020">
    <property type="term" value="C:membrane"/>
    <property type="evidence" value="ECO:0007669"/>
    <property type="project" value="UniProtKB-SubCell"/>
</dbReference>
<keyword evidence="7" id="KW-1185">Reference proteome</keyword>
<dbReference type="SUPFAM" id="SSF103481">
    <property type="entry name" value="Multidrug resistance efflux transporter EmrE"/>
    <property type="match status" value="1"/>
</dbReference>
<dbReference type="Proteomes" id="UP000887574">
    <property type="component" value="Unplaced"/>
</dbReference>
<proteinExistence type="predicted"/>
<dbReference type="PANTHER" id="PTHR11132">
    <property type="entry name" value="SOLUTE CARRIER FAMILY 35"/>
    <property type="match status" value="1"/>
</dbReference>
<name>A0A915DJK1_9BILA</name>
<comment type="subcellular location">
    <subcellularLocation>
        <location evidence="1">Membrane</location>
        <topology evidence="1">Multi-pass membrane protein</topology>
    </subcellularLocation>
</comment>
<evidence type="ECO:0000313" key="8">
    <source>
        <dbReference type="WBParaSite" id="jg20721.1"/>
    </source>
</evidence>
<feature type="transmembrane region" description="Helical" evidence="5">
    <location>
        <begin position="214"/>
        <end position="235"/>
    </location>
</feature>
<dbReference type="WBParaSite" id="jg20721.1">
    <property type="protein sequence ID" value="jg20721.1"/>
    <property type="gene ID" value="jg20721"/>
</dbReference>
<reference evidence="8" key="1">
    <citation type="submission" date="2022-11" db="UniProtKB">
        <authorList>
            <consortium name="WormBaseParasite"/>
        </authorList>
    </citation>
    <scope>IDENTIFICATION</scope>
</reference>
<dbReference type="Pfam" id="PF03151">
    <property type="entry name" value="TPT"/>
    <property type="match status" value="1"/>
</dbReference>
<evidence type="ECO:0000256" key="2">
    <source>
        <dbReference type="ARBA" id="ARBA00022692"/>
    </source>
</evidence>
<feature type="transmembrane region" description="Helical" evidence="5">
    <location>
        <begin position="168"/>
        <end position="188"/>
    </location>
</feature>
<organism evidence="7 8">
    <name type="scientific">Ditylenchus dipsaci</name>
    <dbReference type="NCBI Taxonomy" id="166011"/>
    <lineage>
        <taxon>Eukaryota</taxon>
        <taxon>Metazoa</taxon>
        <taxon>Ecdysozoa</taxon>
        <taxon>Nematoda</taxon>
        <taxon>Chromadorea</taxon>
        <taxon>Rhabditida</taxon>
        <taxon>Tylenchina</taxon>
        <taxon>Tylenchomorpha</taxon>
        <taxon>Sphaerularioidea</taxon>
        <taxon>Anguinidae</taxon>
        <taxon>Anguininae</taxon>
        <taxon>Ditylenchus</taxon>
    </lineage>
</organism>